<comment type="caution">
    <text evidence="2">The sequence shown here is derived from an EMBL/GenBank/DDBJ whole genome shotgun (WGS) entry which is preliminary data.</text>
</comment>
<evidence type="ECO:0000313" key="2">
    <source>
        <dbReference type="EMBL" id="MCP3732708.1"/>
    </source>
</evidence>
<reference evidence="2" key="1">
    <citation type="submission" date="2022-05" db="EMBL/GenBank/DDBJ databases">
        <title>Sphingomonas sp. strain MG17 Genome sequencing and assembly.</title>
        <authorList>
            <person name="Kim I."/>
        </authorList>
    </citation>
    <scope>NUCLEOTIDE SEQUENCE</scope>
    <source>
        <strain evidence="2">MG17</strain>
    </source>
</reference>
<dbReference type="AlphaFoldDB" id="A0A9X2HSJ7"/>
<name>A0A9X2HSJ7_9SPHN</name>
<sequence>MAQFPQFQMPRNKLHNLHQDAERQGLWDILRSMGRFFFHVINDIGVPDEEGEDFDNLAAAHLRAIDYARDLASASVRQGRLDLQHRIEINDAEGKVLATVTFADAVDVTS</sequence>
<accession>A0A9X2HSJ7</accession>
<dbReference type="RefSeq" id="WP_254296346.1">
    <property type="nucleotide sequence ID" value="NZ_JAMLDX010000022.1"/>
</dbReference>
<proteinExistence type="predicted"/>
<evidence type="ECO:0000259" key="1">
    <source>
        <dbReference type="Pfam" id="PF21834"/>
    </source>
</evidence>
<dbReference type="Proteomes" id="UP001139451">
    <property type="component" value="Unassembled WGS sequence"/>
</dbReference>
<evidence type="ECO:0000313" key="3">
    <source>
        <dbReference type="Proteomes" id="UP001139451"/>
    </source>
</evidence>
<keyword evidence="3" id="KW-1185">Reference proteome</keyword>
<organism evidence="2 3">
    <name type="scientific">Sphingomonas tagetis</name>
    <dbReference type="NCBI Taxonomy" id="2949092"/>
    <lineage>
        <taxon>Bacteria</taxon>
        <taxon>Pseudomonadati</taxon>
        <taxon>Pseudomonadota</taxon>
        <taxon>Alphaproteobacteria</taxon>
        <taxon>Sphingomonadales</taxon>
        <taxon>Sphingomonadaceae</taxon>
        <taxon>Sphingomonas</taxon>
    </lineage>
</organism>
<protein>
    <recommendedName>
        <fullName evidence="1">DUF6894 domain-containing protein</fullName>
    </recommendedName>
</protein>
<dbReference type="Pfam" id="PF21834">
    <property type="entry name" value="DUF6894"/>
    <property type="match status" value="1"/>
</dbReference>
<dbReference type="InterPro" id="IPR054189">
    <property type="entry name" value="DUF6894"/>
</dbReference>
<dbReference type="EMBL" id="JAMLDX010000022">
    <property type="protein sequence ID" value="MCP3732708.1"/>
    <property type="molecule type" value="Genomic_DNA"/>
</dbReference>
<gene>
    <name evidence="2" type="ORF">M9978_20015</name>
</gene>
<feature type="domain" description="DUF6894" evidence="1">
    <location>
        <begin position="35"/>
        <end position="103"/>
    </location>
</feature>